<organism evidence="3 4">
    <name type="scientific">Aulographum hederae CBS 113979</name>
    <dbReference type="NCBI Taxonomy" id="1176131"/>
    <lineage>
        <taxon>Eukaryota</taxon>
        <taxon>Fungi</taxon>
        <taxon>Dikarya</taxon>
        <taxon>Ascomycota</taxon>
        <taxon>Pezizomycotina</taxon>
        <taxon>Dothideomycetes</taxon>
        <taxon>Pleosporomycetidae</taxon>
        <taxon>Aulographales</taxon>
        <taxon>Aulographaceae</taxon>
    </lineage>
</organism>
<feature type="chain" id="PRO_5026354607" evidence="2">
    <location>
        <begin position="17"/>
        <end position="354"/>
    </location>
</feature>
<feature type="signal peptide" evidence="2">
    <location>
        <begin position="1"/>
        <end position="16"/>
    </location>
</feature>
<reference evidence="3" key="1">
    <citation type="journal article" date="2020" name="Stud. Mycol.">
        <title>101 Dothideomycetes genomes: a test case for predicting lifestyles and emergence of pathogens.</title>
        <authorList>
            <person name="Haridas S."/>
            <person name="Albert R."/>
            <person name="Binder M."/>
            <person name="Bloem J."/>
            <person name="Labutti K."/>
            <person name="Salamov A."/>
            <person name="Andreopoulos B."/>
            <person name="Baker S."/>
            <person name="Barry K."/>
            <person name="Bills G."/>
            <person name="Bluhm B."/>
            <person name="Cannon C."/>
            <person name="Castanera R."/>
            <person name="Culley D."/>
            <person name="Daum C."/>
            <person name="Ezra D."/>
            <person name="Gonzalez J."/>
            <person name="Henrissat B."/>
            <person name="Kuo A."/>
            <person name="Liang C."/>
            <person name="Lipzen A."/>
            <person name="Lutzoni F."/>
            <person name="Magnuson J."/>
            <person name="Mondo S."/>
            <person name="Nolan M."/>
            <person name="Ohm R."/>
            <person name="Pangilinan J."/>
            <person name="Park H.-J."/>
            <person name="Ramirez L."/>
            <person name="Alfaro M."/>
            <person name="Sun H."/>
            <person name="Tritt A."/>
            <person name="Yoshinaga Y."/>
            <person name="Zwiers L.-H."/>
            <person name="Turgeon B."/>
            <person name="Goodwin S."/>
            <person name="Spatafora J."/>
            <person name="Crous P."/>
            <person name="Grigoriev I."/>
        </authorList>
    </citation>
    <scope>NUCLEOTIDE SEQUENCE</scope>
    <source>
        <strain evidence="3">CBS 113979</strain>
    </source>
</reference>
<accession>A0A6G1H837</accession>
<protein>
    <submittedName>
        <fullName evidence="3">Uncharacterized protein</fullName>
    </submittedName>
</protein>
<dbReference type="EMBL" id="ML977146">
    <property type="protein sequence ID" value="KAF1989224.1"/>
    <property type="molecule type" value="Genomic_DNA"/>
</dbReference>
<sequence>MKSLALLLSVLQATSGFPHGPGETTSSSPAIAPNASTTLNSPVPEGVFLEKHLSMQDTPKTPGAKMIKTRTGPFNLKSMEMVSSTPRLRVDMPCTDCYLTAMEAGLELEDGTSVNIDSGAWLHHMVLYIMGPGHSDLTCPLNWPERIYAAGNERTTARLNEKEPLGIKVGKSDRLAMIYDLVNNAMEDRTFYVTMMFEYVPSTSPEFAAHKPAKCLWLDITNCGDSEEVAPPTPTFTLESQPYSMARGGRFINGYGHVHDAGQKVSITVNNDIVCDSAQLYGREAGFIESREGENPGMAHVSDAGTCREYGGWKAGDKLSVKTFYDSRTTPLNKMHDGSVQEVMGIAINYVVEE</sequence>
<feature type="compositionally biased region" description="Polar residues" evidence="1">
    <location>
        <begin position="23"/>
        <end position="37"/>
    </location>
</feature>
<gene>
    <name evidence="3" type="ORF">K402DRAFT_419033</name>
</gene>
<dbReference type="OrthoDB" id="4142625at2759"/>
<evidence type="ECO:0000256" key="2">
    <source>
        <dbReference type="SAM" id="SignalP"/>
    </source>
</evidence>
<evidence type="ECO:0000313" key="4">
    <source>
        <dbReference type="Proteomes" id="UP000800041"/>
    </source>
</evidence>
<dbReference type="Proteomes" id="UP000800041">
    <property type="component" value="Unassembled WGS sequence"/>
</dbReference>
<evidence type="ECO:0000313" key="3">
    <source>
        <dbReference type="EMBL" id="KAF1989224.1"/>
    </source>
</evidence>
<name>A0A6G1H837_9PEZI</name>
<keyword evidence="2" id="KW-0732">Signal</keyword>
<proteinExistence type="predicted"/>
<feature type="region of interest" description="Disordered" evidence="1">
    <location>
        <begin position="15"/>
        <end position="37"/>
    </location>
</feature>
<evidence type="ECO:0000256" key="1">
    <source>
        <dbReference type="SAM" id="MobiDB-lite"/>
    </source>
</evidence>
<dbReference type="AlphaFoldDB" id="A0A6G1H837"/>
<keyword evidence="4" id="KW-1185">Reference proteome</keyword>